<dbReference type="Proteomes" id="UP000253817">
    <property type="component" value="Unassembled WGS sequence"/>
</dbReference>
<organism evidence="3 5">
    <name type="scientific">Eggerthella sinensis</name>
    <dbReference type="NCBI Taxonomy" id="242230"/>
    <lineage>
        <taxon>Bacteria</taxon>
        <taxon>Bacillati</taxon>
        <taxon>Actinomycetota</taxon>
        <taxon>Coriobacteriia</taxon>
        <taxon>Eggerthellales</taxon>
        <taxon>Eggerthellaceae</taxon>
        <taxon>Eggerthella</taxon>
    </lineage>
</organism>
<comment type="caution">
    <text evidence="3">The sequence shown here is derived from an EMBL/GenBank/DDBJ whole genome shotgun (WGS) entry which is preliminary data.</text>
</comment>
<gene>
    <name evidence="2" type="ORF">C1876_02895</name>
    <name evidence="3" type="ORF">DMP09_12830</name>
</gene>
<protein>
    <submittedName>
        <fullName evidence="3">Uncharacterized protein</fullName>
    </submittedName>
</protein>
<evidence type="ECO:0000313" key="5">
    <source>
        <dbReference type="Proteomes" id="UP000270112"/>
    </source>
</evidence>
<reference evidence="3" key="3">
    <citation type="journal article" date="2019" name="Microbiol. Resour. Announc.">
        <title>Draft Genome Sequences of Type Strains of Gordonibacter faecihominis, Paraeggerthella hongkongensis, Parvibacter caecicola,Slackia equolifaciens, Slackia faecicanis, and Slackia isoflavoniconvertens.</title>
        <authorList>
            <person name="Danylec N."/>
            <person name="Stoll D.A."/>
            <person name="Dotsch A."/>
            <person name="Huch M."/>
        </authorList>
    </citation>
    <scope>NUCLEOTIDE SEQUENCE</scope>
    <source>
        <strain evidence="3">DSM 16107</strain>
    </source>
</reference>
<dbReference type="EMBL" id="QICC01000064">
    <property type="protein sequence ID" value="RNM40785.1"/>
    <property type="molecule type" value="Genomic_DNA"/>
</dbReference>
<sequence length="123" mass="13446">MEEAKRIKLGNLENAYRIVAPDGREAVTVTTPSMWALADDFADGLRLSGRHSELWILRRMTFAIQMQAAQAEGLHPDGPITLERIIEFVNLCKVDNVPAERIHSDEEPSDPTRAAPAGAPGAA</sequence>
<name>A0A3N0IV18_9ACTN</name>
<feature type="region of interest" description="Disordered" evidence="1">
    <location>
        <begin position="100"/>
        <end position="123"/>
    </location>
</feature>
<keyword evidence="4" id="KW-1185">Reference proteome</keyword>
<dbReference type="EMBL" id="PPTT01000004">
    <property type="protein sequence ID" value="RDB70677.1"/>
    <property type="molecule type" value="Genomic_DNA"/>
</dbReference>
<evidence type="ECO:0000256" key="1">
    <source>
        <dbReference type="SAM" id="MobiDB-lite"/>
    </source>
</evidence>
<evidence type="ECO:0000313" key="2">
    <source>
        <dbReference type="EMBL" id="RDB70677.1"/>
    </source>
</evidence>
<proteinExistence type="predicted"/>
<dbReference type="AlphaFoldDB" id="A0A3N0IV18"/>
<accession>A0A3N0IV18</accession>
<reference evidence="2 4" key="1">
    <citation type="journal article" date="2018" name="Elife">
        <title>Discovery and characterization of a prevalent human gut bacterial enzyme sufficient for the inactivation of a family of plant toxins.</title>
        <authorList>
            <person name="Koppel N."/>
            <person name="Bisanz J.E."/>
            <person name="Pandelia M.E."/>
            <person name="Turnbaugh P.J."/>
            <person name="Balskus E.P."/>
        </authorList>
    </citation>
    <scope>NUCLEOTIDE SEQUENCE [LARGE SCALE GENOMIC DNA]</scope>
    <source>
        <strain evidence="2 4">DSM 16107</strain>
    </source>
</reference>
<feature type="compositionally biased region" description="Low complexity" evidence="1">
    <location>
        <begin position="114"/>
        <end position="123"/>
    </location>
</feature>
<evidence type="ECO:0000313" key="3">
    <source>
        <dbReference type="EMBL" id="RNM40785.1"/>
    </source>
</evidence>
<dbReference type="RefSeq" id="WP_114545227.1">
    <property type="nucleotide sequence ID" value="NZ_PPTT01000004.1"/>
</dbReference>
<evidence type="ECO:0000313" key="4">
    <source>
        <dbReference type="Proteomes" id="UP000253817"/>
    </source>
</evidence>
<reference evidence="5" key="2">
    <citation type="submission" date="2018-05" db="EMBL/GenBank/DDBJ databases">
        <title>Genome Sequencing of selected type strains of the family Eggerthellaceae.</title>
        <authorList>
            <person name="Danylec N."/>
            <person name="Stoll D.A."/>
            <person name="Doetsch A."/>
            <person name="Huch M."/>
        </authorList>
    </citation>
    <scope>NUCLEOTIDE SEQUENCE [LARGE SCALE GENOMIC DNA]</scope>
    <source>
        <strain evidence="5">DSM 16107</strain>
    </source>
</reference>
<dbReference type="Proteomes" id="UP000270112">
    <property type="component" value="Unassembled WGS sequence"/>
</dbReference>